<dbReference type="STRING" id="494016.SAMN04487965_3066"/>
<dbReference type="GO" id="GO:0015716">
    <property type="term" value="P:organic phosphonate transport"/>
    <property type="evidence" value="ECO:0007669"/>
    <property type="project" value="InterPro"/>
</dbReference>
<keyword evidence="2 3" id="KW-0732">Signal</keyword>
<protein>
    <submittedName>
        <fullName evidence="4">Phosphonate transport system substrate-binding protein</fullName>
    </submittedName>
</protein>
<evidence type="ECO:0000256" key="2">
    <source>
        <dbReference type="ARBA" id="ARBA00022729"/>
    </source>
</evidence>
<organism evidence="4 5">
    <name type="scientific">Microbulbifer donghaiensis</name>
    <dbReference type="NCBI Taxonomy" id="494016"/>
    <lineage>
        <taxon>Bacteria</taxon>
        <taxon>Pseudomonadati</taxon>
        <taxon>Pseudomonadota</taxon>
        <taxon>Gammaproteobacteria</taxon>
        <taxon>Cellvibrionales</taxon>
        <taxon>Microbulbiferaceae</taxon>
        <taxon>Microbulbifer</taxon>
    </lineage>
</organism>
<dbReference type="GO" id="GO:0055085">
    <property type="term" value="P:transmembrane transport"/>
    <property type="evidence" value="ECO:0007669"/>
    <property type="project" value="InterPro"/>
</dbReference>
<evidence type="ECO:0000313" key="4">
    <source>
        <dbReference type="EMBL" id="SHF98309.1"/>
    </source>
</evidence>
<accession>A0A1M5G3L6</accession>
<dbReference type="SUPFAM" id="SSF53850">
    <property type="entry name" value="Periplasmic binding protein-like II"/>
    <property type="match status" value="1"/>
</dbReference>
<dbReference type="InterPro" id="IPR005770">
    <property type="entry name" value="PhnD"/>
</dbReference>
<dbReference type="RefSeq" id="WP_073276744.1">
    <property type="nucleotide sequence ID" value="NZ_FQVA01000005.1"/>
</dbReference>
<dbReference type="Proteomes" id="UP000184170">
    <property type="component" value="Unassembled WGS sequence"/>
</dbReference>
<feature type="chain" id="PRO_5009910310" evidence="3">
    <location>
        <begin position="26"/>
        <end position="282"/>
    </location>
</feature>
<comment type="similarity">
    <text evidence="1">Belongs to the phosphate/phosphite/phosphonate binding protein family.</text>
</comment>
<proteinExistence type="inferred from homology"/>
<keyword evidence="5" id="KW-1185">Reference proteome</keyword>
<name>A0A1M5G3L6_9GAMM</name>
<dbReference type="EMBL" id="FQVA01000005">
    <property type="protein sequence ID" value="SHF98309.1"/>
    <property type="molecule type" value="Genomic_DNA"/>
</dbReference>
<dbReference type="AlphaFoldDB" id="A0A1M5G3L6"/>
<dbReference type="CDD" id="cd01071">
    <property type="entry name" value="PBP2_PhnD_like"/>
    <property type="match status" value="1"/>
</dbReference>
<dbReference type="InterPro" id="IPR017797">
    <property type="entry name" value="Phosphnate-bd"/>
</dbReference>
<evidence type="ECO:0000313" key="5">
    <source>
        <dbReference type="Proteomes" id="UP000184170"/>
    </source>
</evidence>
<dbReference type="PANTHER" id="PTHR35841">
    <property type="entry name" value="PHOSPHONATES-BINDING PERIPLASMIC PROTEIN"/>
    <property type="match status" value="1"/>
</dbReference>
<dbReference type="Gene3D" id="3.40.190.10">
    <property type="entry name" value="Periplasmic binding protein-like II"/>
    <property type="match status" value="2"/>
</dbReference>
<feature type="signal peptide" evidence="3">
    <location>
        <begin position="1"/>
        <end position="25"/>
    </location>
</feature>
<dbReference type="Pfam" id="PF12974">
    <property type="entry name" value="Phosphonate-bd"/>
    <property type="match status" value="1"/>
</dbReference>
<dbReference type="GO" id="GO:0043190">
    <property type="term" value="C:ATP-binding cassette (ABC) transporter complex"/>
    <property type="evidence" value="ECO:0007669"/>
    <property type="project" value="InterPro"/>
</dbReference>
<dbReference type="OrthoDB" id="5318791at2"/>
<dbReference type="NCBIfam" id="TIGR01098">
    <property type="entry name" value="3A0109s03R"/>
    <property type="match status" value="1"/>
</dbReference>
<reference evidence="5" key="1">
    <citation type="submission" date="2016-11" db="EMBL/GenBank/DDBJ databases">
        <authorList>
            <person name="Varghese N."/>
            <person name="Submissions S."/>
        </authorList>
    </citation>
    <scope>NUCLEOTIDE SEQUENCE [LARGE SCALE GENOMIC DNA]</scope>
    <source>
        <strain evidence="5">CGMCC 1.7063</strain>
    </source>
</reference>
<evidence type="ECO:0000256" key="3">
    <source>
        <dbReference type="SAM" id="SignalP"/>
    </source>
</evidence>
<evidence type="ECO:0000256" key="1">
    <source>
        <dbReference type="ARBA" id="ARBA00007162"/>
    </source>
</evidence>
<gene>
    <name evidence="4" type="ORF">SAMN04487965_3066</name>
</gene>
<sequence length="282" mass="30751">MPAIVSLIRSALLLAFALLSVSAHALDSLRIALIPAEDSRAMVNQSQQLLEALEQKLGVEVQGFVAMDYNGVIEALRAGHVDVAYLGPFSYVKAAEIADVEAFAVAETKAMDGESYRSQIIVRADSEHRTIGDLKGKNFAFVDPTSTSGYLLPMLALKKAGIPPRRHFKNVIYTGGHDANILAVKHAKVDGATVADRILRSAIEKGMVNAGDFRVIWSSDAIPESPMVWRKALPQETKERIKNAFLSIHDIEFGDQGQLVGYKLTNDAAYHVVREAAKLARQ</sequence>
<dbReference type="PANTHER" id="PTHR35841:SF1">
    <property type="entry name" value="PHOSPHONATES-BINDING PERIPLASMIC PROTEIN"/>
    <property type="match status" value="1"/>
</dbReference>
<dbReference type="NCBIfam" id="TIGR03431">
    <property type="entry name" value="PhnD"/>
    <property type="match status" value="1"/>
</dbReference>